<protein>
    <submittedName>
        <fullName evidence="1">6081_t:CDS:1</fullName>
    </submittedName>
</protein>
<accession>A0A9N9IEL4</accession>
<evidence type="ECO:0000313" key="2">
    <source>
        <dbReference type="Proteomes" id="UP000789759"/>
    </source>
</evidence>
<organism evidence="1 2">
    <name type="scientific">Cetraspora pellucida</name>
    <dbReference type="NCBI Taxonomy" id="1433469"/>
    <lineage>
        <taxon>Eukaryota</taxon>
        <taxon>Fungi</taxon>
        <taxon>Fungi incertae sedis</taxon>
        <taxon>Mucoromycota</taxon>
        <taxon>Glomeromycotina</taxon>
        <taxon>Glomeromycetes</taxon>
        <taxon>Diversisporales</taxon>
        <taxon>Gigasporaceae</taxon>
        <taxon>Cetraspora</taxon>
    </lineage>
</organism>
<dbReference type="Proteomes" id="UP000789759">
    <property type="component" value="Unassembled WGS sequence"/>
</dbReference>
<comment type="caution">
    <text evidence="1">The sequence shown here is derived from an EMBL/GenBank/DDBJ whole genome shotgun (WGS) entry which is preliminary data.</text>
</comment>
<dbReference type="AlphaFoldDB" id="A0A9N9IEL4"/>
<feature type="non-terminal residue" evidence="1">
    <location>
        <position position="275"/>
    </location>
</feature>
<dbReference type="OrthoDB" id="2426015at2759"/>
<sequence length="275" mass="31148">KDNDGFVLRFSCECEENLEEIYNNPTSAILSLYQCLFGTTTKFSGPLIMGFEDKEILTKLLFDIPFRPFSFKLDKLHIFVYSIGISDNSCLYGAGPGFNSSFISVIKKDSKAKSAVVIQGIKKTGFLKQYEGNALFGLNHYRSQESQSLNNNLIGSNGKRRILSIIADSFSYKELQSRLHVSLNLINTAKGHACINGYRGPAIPKPQIKRQIISELLEDQYESFMLNKTNVNISSYKVHSKTGLPLMYLTDNREKIWERFHNKYPEGLGHTAFLD</sequence>
<dbReference type="EMBL" id="CAJVQA010014334">
    <property type="protein sequence ID" value="CAG8730464.1"/>
    <property type="molecule type" value="Genomic_DNA"/>
</dbReference>
<proteinExistence type="predicted"/>
<keyword evidence="2" id="KW-1185">Reference proteome</keyword>
<reference evidence="1" key="1">
    <citation type="submission" date="2021-06" db="EMBL/GenBank/DDBJ databases">
        <authorList>
            <person name="Kallberg Y."/>
            <person name="Tangrot J."/>
            <person name="Rosling A."/>
        </authorList>
    </citation>
    <scope>NUCLEOTIDE SEQUENCE</scope>
    <source>
        <strain evidence="1">FL966</strain>
    </source>
</reference>
<evidence type="ECO:0000313" key="1">
    <source>
        <dbReference type="EMBL" id="CAG8730464.1"/>
    </source>
</evidence>
<name>A0A9N9IEL4_9GLOM</name>
<gene>
    <name evidence="1" type="ORF">CPELLU_LOCUS13462</name>
</gene>